<dbReference type="AlphaFoldDB" id="A0A1C0ASB5"/>
<keyword evidence="2" id="KW-0378">Hydrolase</keyword>
<dbReference type="PANTHER" id="PTHR30231">
    <property type="entry name" value="DNA POLYMERASE III SUBUNIT EPSILON"/>
    <property type="match status" value="1"/>
</dbReference>
<evidence type="ECO:0000256" key="2">
    <source>
        <dbReference type="ARBA" id="ARBA00022801"/>
    </source>
</evidence>
<dbReference type="Gene3D" id="3.30.420.10">
    <property type="entry name" value="Ribonuclease H-like superfamily/Ribonuclease H"/>
    <property type="match status" value="1"/>
</dbReference>
<name>A0A1C0ASB5_9ACTN</name>
<protein>
    <submittedName>
        <fullName evidence="4">Uncharacterized protein</fullName>
    </submittedName>
</protein>
<dbReference type="SMART" id="SM00479">
    <property type="entry name" value="EXOIII"/>
    <property type="match status" value="1"/>
</dbReference>
<evidence type="ECO:0000256" key="3">
    <source>
        <dbReference type="ARBA" id="ARBA00022839"/>
    </source>
</evidence>
<organism evidence="4 5">
    <name type="scientific">Tessaracoccus lapidicaptus</name>
    <dbReference type="NCBI Taxonomy" id="1427523"/>
    <lineage>
        <taxon>Bacteria</taxon>
        <taxon>Bacillati</taxon>
        <taxon>Actinomycetota</taxon>
        <taxon>Actinomycetes</taxon>
        <taxon>Propionibacteriales</taxon>
        <taxon>Propionibacteriaceae</taxon>
        <taxon>Tessaracoccus</taxon>
    </lineage>
</organism>
<dbReference type="InterPro" id="IPR013520">
    <property type="entry name" value="Ribonucl_H"/>
</dbReference>
<dbReference type="PANTHER" id="PTHR30231:SF4">
    <property type="entry name" value="PROTEIN NEN2"/>
    <property type="match status" value="1"/>
</dbReference>
<gene>
    <name evidence="4" type="ORF">BCR15_11330</name>
</gene>
<evidence type="ECO:0000256" key="1">
    <source>
        <dbReference type="ARBA" id="ARBA00022722"/>
    </source>
</evidence>
<comment type="caution">
    <text evidence="4">The sequence shown here is derived from an EMBL/GenBank/DDBJ whole genome shotgun (WGS) entry which is preliminary data.</text>
</comment>
<proteinExistence type="predicted"/>
<keyword evidence="3" id="KW-0269">Exonuclease</keyword>
<dbReference type="GO" id="GO:0003676">
    <property type="term" value="F:nucleic acid binding"/>
    <property type="evidence" value="ECO:0007669"/>
    <property type="project" value="InterPro"/>
</dbReference>
<evidence type="ECO:0000313" key="5">
    <source>
        <dbReference type="Proteomes" id="UP000093501"/>
    </source>
</evidence>
<accession>A0A1C0ASB5</accession>
<dbReference type="Pfam" id="PF00929">
    <property type="entry name" value="RNase_T"/>
    <property type="match status" value="1"/>
</dbReference>
<dbReference type="InterPro" id="IPR012337">
    <property type="entry name" value="RNaseH-like_sf"/>
</dbReference>
<dbReference type="EMBL" id="MBQD01000001">
    <property type="protein sequence ID" value="OCL37286.1"/>
    <property type="molecule type" value="Genomic_DNA"/>
</dbReference>
<keyword evidence="5" id="KW-1185">Reference proteome</keyword>
<dbReference type="CDD" id="cd06127">
    <property type="entry name" value="DEDDh"/>
    <property type="match status" value="1"/>
</dbReference>
<keyword evidence="1" id="KW-0540">Nuclease</keyword>
<dbReference type="GO" id="GO:0008408">
    <property type="term" value="F:3'-5' exonuclease activity"/>
    <property type="evidence" value="ECO:0007669"/>
    <property type="project" value="TreeGrafter"/>
</dbReference>
<dbReference type="SUPFAM" id="SSF53098">
    <property type="entry name" value="Ribonuclease H-like"/>
    <property type="match status" value="1"/>
</dbReference>
<evidence type="ECO:0000313" key="4">
    <source>
        <dbReference type="EMBL" id="OCL37286.1"/>
    </source>
</evidence>
<dbReference type="InterPro" id="IPR036397">
    <property type="entry name" value="RNaseH_sf"/>
</dbReference>
<dbReference type="RefSeq" id="WP_068749491.1">
    <property type="nucleotide sequence ID" value="NZ_LR214441.1"/>
</dbReference>
<sequence>MSWWRPTNPRLADRVPDGGLRRFLAAAPPPRGTPVRELPLLAVDLETTGLSPETDHILEVGMVDVDGLGIPLGTATALVVDPGSEVGQSATIHRITDDDLAAGVPLPEALDRLFDRLAGRVLLAHHAAVEVGFLTEAVRRVHGVRIDLPAVDTLTLGHRALGFDEDLPRDALRLWRLRARAGLPSYRGHDAMIDALGCAELYLALVAELAPRDLGQLRRLS</sequence>
<reference evidence="5" key="1">
    <citation type="submission" date="2016-07" db="EMBL/GenBank/DDBJ databases">
        <authorList>
            <person name="Florea S."/>
            <person name="Webb J.S."/>
            <person name="Jaromczyk J."/>
            <person name="Schardl C.L."/>
        </authorList>
    </citation>
    <scope>NUCLEOTIDE SEQUENCE [LARGE SCALE GENOMIC DNA]</scope>
    <source>
        <strain evidence="5">IPBSL-7</strain>
    </source>
</reference>
<dbReference type="GO" id="GO:0005829">
    <property type="term" value="C:cytosol"/>
    <property type="evidence" value="ECO:0007669"/>
    <property type="project" value="TreeGrafter"/>
</dbReference>
<dbReference type="Proteomes" id="UP000093501">
    <property type="component" value="Unassembled WGS sequence"/>
</dbReference>